<dbReference type="PROSITE" id="PS01124">
    <property type="entry name" value="HTH_ARAC_FAMILY_2"/>
    <property type="match status" value="1"/>
</dbReference>
<dbReference type="OrthoDB" id="5722175at2"/>
<evidence type="ECO:0000259" key="4">
    <source>
        <dbReference type="PROSITE" id="PS01124"/>
    </source>
</evidence>
<evidence type="ECO:0000313" key="6">
    <source>
        <dbReference type="Proteomes" id="UP000000238"/>
    </source>
</evidence>
<dbReference type="STRING" id="349521.HCH_03871"/>
<dbReference type="SMART" id="SM00342">
    <property type="entry name" value="HTH_ARAC"/>
    <property type="match status" value="1"/>
</dbReference>
<dbReference type="InterPro" id="IPR009057">
    <property type="entry name" value="Homeodomain-like_sf"/>
</dbReference>
<organism evidence="5 6">
    <name type="scientific">Hahella chejuensis (strain KCTC 2396)</name>
    <dbReference type="NCBI Taxonomy" id="349521"/>
    <lineage>
        <taxon>Bacteria</taxon>
        <taxon>Pseudomonadati</taxon>
        <taxon>Pseudomonadota</taxon>
        <taxon>Gammaproteobacteria</taxon>
        <taxon>Oceanospirillales</taxon>
        <taxon>Hahellaceae</taxon>
        <taxon>Hahella</taxon>
    </lineage>
</organism>
<protein>
    <submittedName>
        <fullName evidence="5">AraC-type DNA-binding domain-containing protein</fullName>
    </submittedName>
</protein>
<keyword evidence="1" id="KW-0805">Transcription regulation</keyword>
<evidence type="ECO:0000256" key="1">
    <source>
        <dbReference type="ARBA" id="ARBA00023015"/>
    </source>
</evidence>
<dbReference type="GO" id="GO:0000976">
    <property type="term" value="F:transcription cis-regulatory region binding"/>
    <property type="evidence" value="ECO:0007669"/>
    <property type="project" value="TreeGrafter"/>
</dbReference>
<dbReference type="PANTHER" id="PTHR47894:SF1">
    <property type="entry name" value="HTH-TYPE TRANSCRIPTIONAL REGULATOR VQSM"/>
    <property type="match status" value="1"/>
</dbReference>
<dbReference type="Pfam" id="PF12833">
    <property type="entry name" value="HTH_18"/>
    <property type="match status" value="1"/>
</dbReference>
<dbReference type="eggNOG" id="COG2207">
    <property type="taxonomic scope" value="Bacteria"/>
</dbReference>
<proteinExistence type="predicted"/>
<dbReference type="KEGG" id="hch:HCH_03871"/>
<keyword evidence="3" id="KW-0804">Transcription</keyword>
<evidence type="ECO:0000256" key="3">
    <source>
        <dbReference type="ARBA" id="ARBA00023163"/>
    </source>
</evidence>
<dbReference type="SUPFAM" id="SSF46689">
    <property type="entry name" value="Homeodomain-like"/>
    <property type="match status" value="1"/>
</dbReference>
<sequence>MNAISKELEQGFFTQSVIGDQPYPSYELRNILACLEEWGDAEFVESVLKQVGLDWERLWEEPSMPTHRLLQTLDLVRERYATPGLGGAIGQSYTLASLGEIGVQVAACRTLGEALVLVERNYDQLGVVMDKSLTLQGDQVVVRHYNVSGLNHETLDFLMEICIAAFFTVAREVAGFDFPLRYVSFTREPPTDQKIYRLVFGDPLRFSQPFIEWAFDVRLLEAPVRVRLPDSAPMQEQPTYLQFTAWDETSLVQRISDMLYARRGFPELPEIAGRLNMSPRTLRRRLATAGINYQRLLNRIRCQQAIALLQEEELAVDDIADQLGFTEAANFRHAFKKWLGLPPGAVRSV</sequence>
<dbReference type="InterPro" id="IPR018060">
    <property type="entry name" value="HTH_AraC"/>
</dbReference>
<evidence type="ECO:0000313" key="5">
    <source>
        <dbReference type="EMBL" id="ABC30598.1"/>
    </source>
</evidence>
<dbReference type="HOGENOM" id="CLU_047522_3_4_6"/>
<name>Q2SFH6_HAHCH</name>
<feature type="domain" description="HTH araC/xylS-type" evidence="4">
    <location>
        <begin position="249"/>
        <end position="349"/>
    </location>
</feature>
<dbReference type="Gene3D" id="1.10.10.60">
    <property type="entry name" value="Homeodomain-like"/>
    <property type="match status" value="1"/>
</dbReference>
<keyword evidence="2 5" id="KW-0238">DNA-binding</keyword>
<reference evidence="5 6" key="1">
    <citation type="journal article" date="2005" name="Nucleic Acids Res.">
        <title>Genomic blueprint of Hahella chejuensis, a marine microbe producing an algicidal agent.</title>
        <authorList>
            <person name="Jeong H."/>
            <person name="Yim J.H."/>
            <person name="Lee C."/>
            <person name="Choi S.-H."/>
            <person name="Park Y.K."/>
            <person name="Yoon S.H."/>
            <person name="Hur C.-G."/>
            <person name="Kang H.-Y."/>
            <person name="Kim D."/>
            <person name="Lee H.H."/>
            <person name="Park K.H."/>
            <person name="Park S.-H."/>
            <person name="Park H.-S."/>
            <person name="Lee H.K."/>
            <person name="Oh T.K."/>
            <person name="Kim J.F."/>
        </authorList>
    </citation>
    <scope>NUCLEOTIDE SEQUENCE [LARGE SCALE GENOMIC DNA]</scope>
    <source>
        <strain evidence="5 6">KCTC 2396</strain>
    </source>
</reference>
<keyword evidence="6" id="KW-1185">Reference proteome</keyword>
<dbReference type="InterPro" id="IPR032687">
    <property type="entry name" value="AraC-type_N"/>
</dbReference>
<dbReference type="GO" id="GO:0003700">
    <property type="term" value="F:DNA-binding transcription factor activity"/>
    <property type="evidence" value="ECO:0007669"/>
    <property type="project" value="InterPro"/>
</dbReference>
<dbReference type="GO" id="GO:0005829">
    <property type="term" value="C:cytosol"/>
    <property type="evidence" value="ECO:0007669"/>
    <property type="project" value="TreeGrafter"/>
</dbReference>
<dbReference type="PANTHER" id="PTHR47894">
    <property type="entry name" value="HTH-TYPE TRANSCRIPTIONAL REGULATOR GADX"/>
    <property type="match status" value="1"/>
</dbReference>
<evidence type="ECO:0000256" key="2">
    <source>
        <dbReference type="ARBA" id="ARBA00023125"/>
    </source>
</evidence>
<dbReference type="Pfam" id="PF12625">
    <property type="entry name" value="Arabinose_bd"/>
    <property type="match status" value="1"/>
</dbReference>
<dbReference type="RefSeq" id="WP_011397665.1">
    <property type="nucleotide sequence ID" value="NC_007645.1"/>
</dbReference>
<gene>
    <name evidence="5" type="ordered locus">HCH_03871</name>
</gene>
<dbReference type="Proteomes" id="UP000000238">
    <property type="component" value="Chromosome"/>
</dbReference>
<accession>Q2SFH6</accession>
<dbReference type="AlphaFoldDB" id="Q2SFH6"/>
<dbReference type="EMBL" id="CP000155">
    <property type="protein sequence ID" value="ABC30598.1"/>
    <property type="molecule type" value="Genomic_DNA"/>
</dbReference>